<dbReference type="InterPro" id="IPR028098">
    <property type="entry name" value="Glyco_trans_4-like_N"/>
</dbReference>
<dbReference type="Gene3D" id="3.40.50.2000">
    <property type="entry name" value="Glycogen Phosphorylase B"/>
    <property type="match status" value="2"/>
</dbReference>
<dbReference type="PANTHER" id="PTHR45947:SF3">
    <property type="entry name" value="SULFOQUINOVOSYL TRANSFERASE SQD2"/>
    <property type="match status" value="1"/>
</dbReference>
<dbReference type="Pfam" id="PF00534">
    <property type="entry name" value="Glycos_transf_1"/>
    <property type="match status" value="1"/>
</dbReference>
<gene>
    <name evidence="3" type="primary">mshA_2</name>
    <name evidence="3" type="ORF">BACCIP111895_04071</name>
</gene>
<dbReference type="Proteomes" id="UP000838308">
    <property type="component" value="Unassembled WGS sequence"/>
</dbReference>
<feature type="domain" description="Glycosyl transferase family 1" evidence="1">
    <location>
        <begin position="176"/>
        <end position="342"/>
    </location>
</feature>
<dbReference type="RefSeq" id="WP_248737117.1">
    <property type="nucleotide sequence ID" value="NZ_CALBWS010000034.1"/>
</dbReference>
<reference evidence="3" key="1">
    <citation type="submission" date="2022-04" db="EMBL/GenBank/DDBJ databases">
        <authorList>
            <person name="Criscuolo A."/>
        </authorList>
    </citation>
    <scope>NUCLEOTIDE SEQUENCE</scope>
    <source>
        <strain evidence="3">CIP111895</strain>
    </source>
</reference>
<keyword evidence="4" id="KW-1185">Reference proteome</keyword>
<dbReference type="GO" id="GO:0102710">
    <property type="term" value="F:D-inositol-3-phosphate glycosyltransferase activity"/>
    <property type="evidence" value="ECO:0007669"/>
    <property type="project" value="UniProtKB-EC"/>
</dbReference>
<dbReference type="PANTHER" id="PTHR45947">
    <property type="entry name" value="SULFOQUINOVOSYL TRANSFERASE SQD2"/>
    <property type="match status" value="1"/>
</dbReference>
<sequence length="373" mass="42541">MKILLISNMYPDKEYPNYGIFVKNTEEILKSEGWTVDKAVLYKSHNKASKLFSYIFYYLKIITKGIMGGYDAIYVHYASHNAFPLIILKNLKRNSKIFTNVHGSDVVPEVKSQEKYQPYVKKLLHLSTIIITPSNYYKKLVAEKYQVEDTKIKVFPSGGVNKNIFHKKEDRLNVFADMNLSTDYKYLGFVGRLDVGKGWEIVLSAVKKMKELGQFEGWKLIVVGKGSQQKDYEAMVAEYHLQNDIVYFPLLPQEKLSQIYNCLEVFCFPTTRKGESLGLVGLEAMACGVPVIGSKIGGLLDYIQDGQNGFLFDVGNDEDLKQKMIQFFALDESKKVQMQKAALETAEMYEVEKVKPLLIGIFKGYQRSGSHVD</sequence>
<keyword evidence="3" id="KW-0808">Transferase</keyword>
<dbReference type="CDD" id="cd03801">
    <property type="entry name" value="GT4_PimA-like"/>
    <property type="match status" value="1"/>
</dbReference>
<evidence type="ECO:0000313" key="3">
    <source>
        <dbReference type="EMBL" id="CAH2716883.1"/>
    </source>
</evidence>
<name>A0ABM9EXB7_9BACI</name>
<evidence type="ECO:0000313" key="4">
    <source>
        <dbReference type="Proteomes" id="UP000838308"/>
    </source>
</evidence>
<dbReference type="Pfam" id="PF13439">
    <property type="entry name" value="Glyco_transf_4"/>
    <property type="match status" value="1"/>
</dbReference>
<keyword evidence="3" id="KW-0328">Glycosyltransferase</keyword>
<accession>A0ABM9EXB7</accession>
<dbReference type="InterPro" id="IPR001296">
    <property type="entry name" value="Glyco_trans_1"/>
</dbReference>
<dbReference type="InterPro" id="IPR050194">
    <property type="entry name" value="Glycosyltransferase_grp1"/>
</dbReference>
<protein>
    <submittedName>
        <fullName evidence="3">D-inositol-3-phosphate glycosyltransferase</fullName>
        <ecNumber evidence="3">2.4.1.250</ecNumber>
    </submittedName>
</protein>
<proteinExistence type="predicted"/>
<organism evidence="3 4">
    <name type="scientific">Neobacillus rhizosphaerae</name>
    <dbReference type="NCBI Taxonomy" id="2880965"/>
    <lineage>
        <taxon>Bacteria</taxon>
        <taxon>Bacillati</taxon>
        <taxon>Bacillota</taxon>
        <taxon>Bacilli</taxon>
        <taxon>Bacillales</taxon>
        <taxon>Bacillaceae</taxon>
        <taxon>Neobacillus</taxon>
    </lineage>
</organism>
<evidence type="ECO:0000259" key="1">
    <source>
        <dbReference type="Pfam" id="PF00534"/>
    </source>
</evidence>
<comment type="caution">
    <text evidence="3">The sequence shown here is derived from an EMBL/GenBank/DDBJ whole genome shotgun (WGS) entry which is preliminary data.</text>
</comment>
<dbReference type="SUPFAM" id="SSF53756">
    <property type="entry name" value="UDP-Glycosyltransferase/glycogen phosphorylase"/>
    <property type="match status" value="1"/>
</dbReference>
<dbReference type="EMBL" id="CALBWS010000034">
    <property type="protein sequence ID" value="CAH2716883.1"/>
    <property type="molecule type" value="Genomic_DNA"/>
</dbReference>
<feature type="domain" description="Glycosyltransferase subfamily 4-like N-terminal" evidence="2">
    <location>
        <begin position="33"/>
        <end position="158"/>
    </location>
</feature>
<evidence type="ECO:0000259" key="2">
    <source>
        <dbReference type="Pfam" id="PF13439"/>
    </source>
</evidence>
<dbReference type="EC" id="2.4.1.250" evidence="3"/>